<feature type="chain" id="PRO_5021419108" evidence="2">
    <location>
        <begin position="22"/>
        <end position="323"/>
    </location>
</feature>
<dbReference type="OrthoDB" id="8674919at2"/>
<dbReference type="InterPro" id="IPR048433">
    <property type="entry name" value="YNCE-like_beta-prop"/>
</dbReference>
<keyword evidence="5" id="KW-1185">Reference proteome</keyword>
<evidence type="ECO:0000313" key="4">
    <source>
        <dbReference type="EMBL" id="TFZ07476.1"/>
    </source>
</evidence>
<keyword evidence="1 2" id="KW-0732">Signal</keyword>
<proteinExistence type="predicted"/>
<name>A0A4Z0C729_9BURK</name>
<dbReference type="InterPro" id="IPR051200">
    <property type="entry name" value="Host-pathogen_enzymatic-act"/>
</dbReference>
<reference evidence="4 5" key="1">
    <citation type="submission" date="2019-03" db="EMBL/GenBank/DDBJ databases">
        <title>Ramlibacter henchirensis DSM 14656, whole genome shotgun sequence.</title>
        <authorList>
            <person name="Zhang X."/>
            <person name="Feng G."/>
            <person name="Zhu H."/>
        </authorList>
    </citation>
    <scope>NUCLEOTIDE SEQUENCE [LARGE SCALE GENOMIC DNA]</scope>
    <source>
        <strain evidence="4 5">DSM 14656</strain>
    </source>
</reference>
<comment type="caution">
    <text evidence="4">The sequence shown here is derived from an EMBL/GenBank/DDBJ whole genome shotgun (WGS) entry which is preliminary data.</text>
</comment>
<dbReference type="EMBL" id="SMLM01000001">
    <property type="protein sequence ID" value="TFZ07476.1"/>
    <property type="molecule type" value="Genomic_DNA"/>
</dbReference>
<dbReference type="Pfam" id="PF21783">
    <property type="entry name" value="YNCE"/>
    <property type="match status" value="1"/>
</dbReference>
<evidence type="ECO:0000256" key="1">
    <source>
        <dbReference type="ARBA" id="ARBA00022729"/>
    </source>
</evidence>
<dbReference type="Gene3D" id="2.130.10.10">
    <property type="entry name" value="YVTN repeat-like/Quinoprotein amine dehydrogenase"/>
    <property type="match status" value="2"/>
</dbReference>
<sequence>MRSLALAAAVWLPLLSGAAAAQTAPIFVLNSLDATVSVVDPSSWTEVRRLPTGKEPHHLYMTPDEKSVIVANALADSLTFIDPRTAEIQRTVRGVLDPYHLRFSPDMKWMVTAGNRLNHVDVYRWDGKELQLAGRVSTGKTPSHIWIDSRSTVAYVTMQDSDELVAVDLATQALKWRIKTGPMPADVFGTPDDRILLVGLTGGDSVEVIDVSGPQPRAVRRIRTGEGAHAFRSAGDGRHVYVSNRVANTISRIDLQSMQVVGSLKAPGGPDCIEVLAGGRLLMVTSRWARKLTVIDTEAGKVVRTVAVGKSPHGVWTLDHARR</sequence>
<gene>
    <name evidence="4" type="ORF">EZ313_03940</name>
</gene>
<dbReference type="SUPFAM" id="SSF50974">
    <property type="entry name" value="Nitrous oxide reductase, N-terminal domain"/>
    <property type="match status" value="1"/>
</dbReference>
<dbReference type="InterPro" id="IPR011045">
    <property type="entry name" value="N2O_reductase_N"/>
</dbReference>
<accession>A0A4Z0C729</accession>
<dbReference type="RefSeq" id="WP_135261900.1">
    <property type="nucleotide sequence ID" value="NZ_SMLM01000001.1"/>
</dbReference>
<feature type="signal peptide" evidence="2">
    <location>
        <begin position="1"/>
        <end position="21"/>
    </location>
</feature>
<dbReference type="AlphaFoldDB" id="A0A4Z0C729"/>
<evidence type="ECO:0000259" key="3">
    <source>
        <dbReference type="Pfam" id="PF21783"/>
    </source>
</evidence>
<organism evidence="4 5">
    <name type="scientific">Ramlibacter henchirensis</name>
    <dbReference type="NCBI Taxonomy" id="204072"/>
    <lineage>
        <taxon>Bacteria</taxon>
        <taxon>Pseudomonadati</taxon>
        <taxon>Pseudomonadota</taxon>
        <taxon>Betaproteobacteria</taxon>
        <taxon>Burkholderiales</taxon>
        <taxon>Comamonadaceae</taxon>
        <taxon>Ramlibacter</taxon>
    </lineage>
</organism>
<feature type="domain" description="YNCE-like beta-propeller" evidence="3">
    <location>
        <begin position="13"/>
        <end position="323"/>
    </location>
</feature>
<dbReference type="InterPro" id="IPR015943">
    <property type="entry name" value="WD40/YVTN_repeat-like_dom_sf"/>
</dbReference>
<protein>
    <submittedName>
        <fullName evidence="4">YncE family protein</fullName>
    </submittedName>
</protein>
<evidence type="ECO:0000313" key="5">
    <source>
        <dbReference type="Proteomes" id="UP000298180"/>
    </source>
</evidence>
<evidence type="ECO:0000256" key="2">
    <source>
        <dbReference type="SAM" id="SignalP"/>
    </source>
</evidence>
<dbReference type="Proteomes" id="UP000298180">
    <property type="component" value="Unassembled WGS sequence"/>
</dbReference>
<dbReference type="PANTHER" id="PTHR47197">
    <property type="entry name" value="PROTEIN NIRF"/>
    <property type="match status" value="1"/>
</dbReference>
<dbReference type="PANTHER" id="PTHR47197:SF3">
    <property type="entry name" value="DIHYDRO-HEME D1 DEHYDROGENASE"/>
    <property type="match status" value="1"/>
</dbReference>